<sequence length="298" mass="32194">MGSRKILTRSLSRVFFFRAVPFILTPPISDVTAPFPAASGGTSAGTSVTCLATAARPRPIVPSFERCDKCLGRCAVPRGRDAREASGRRRKRALGAADVMDQRTSSSNDGEEPGIGRAVPAGGHLWRSATLGMAEVSFAPCSPQMLSEWESCTRGLDERLARTAEGKIEEMIATDGPVATLLRCMVREELDAHVERQPKMESLFAGITKEGREAVFNAIKTTTAARSADLMTKSQVVTAIGTAVSYKNIREMLPEALSRRIISISKDETTLNDVSTIALPAASKKRESYANNEFDKVV</sequence>
<proteinExistence type="predicted"/>
<gene>
    <name evidence="1" type="ORF">I4F81_004937</name>
</gene>
<reference evidence="1" key="1">
    <citation type="submission" date="2019-11" db="EMBL/GenBank/DDBJ databases">
        <title>Nori genome reveals adaptations in red seaweeds to the harsh intertidal environment.</title>
        <authorList>
            <person name="Wang D."/>
            <person name="Mao Y."/>
        </authorList>
    </citation>
    <scope>NUCLEOTIDE SEQUENCE</scope>
    <source>
        <tissue evidence="1">Gametophyte</tissue>
    </source>
</reference>
<dbReference type="Proteomes" id="UP000798662">
    <property type="component" value="Chromosome 1"/>
</dbReference>
<evidence type="ECO:0000313" key="1">
    <source>
        <dbReference type="EMBL" id="KAK1862363.1"/>
    </source>
</evidence>
<organism evidence="1 2">
    <name type="scientific">Pyropia yezoensis</name>
    <name type="common">Susabi-nori</name>
    <name type="synonym">Porphyra yezoensis</name>
    <dbReference type="NCBI Taxonomy" id="2788"/>
    <lineage>
        <taxon>Eukaryota</taxon>
        <taxon>Rhodophyta</taxon>
        <taxon>Bangiophyceae</taxon>
        <taxon>Bangiales</taxon>
        <taxon>Bangiaceae</taxon>
        <taxon>Pyropia</taxon>
    </lineage>
</organism>
<name>A0ACC3BXM2_PYRYE</name>
<comment type="caution">
    <text evidence="1">The sequence shown here is derived from an EMBL/GenBank/DDBJ whole genome shotgun (WGS) entry which is preliminary data.</text>
</comment>
<keyword evidence="2" id="KW-1185">Reference proteome</keyword>
<dbReference type="EMBL" id="CM020618">
    <property type="protein sequence ID" value="KAK1862363.1"/>
    <property type="molecule type" value="Genomic_DNA"/>
</dbReference>
<evidence type="ECO:0000313" key="2">
    <source>
        <dbReference type="Proteomes" id="UP000798662"/>
    </source>
</evidence>
<protein>
    <submittedName>
        <fullName evidence="1">Uncharacterized protein</fullName>
    </submittedName>
</protein>
<accession>A0ACC3BXM2</accession>